<name>A0ABN6MBY8_9ACTN</name>
<dbReference type="Proteomes" id="UP001320544">
    <property type="component" value="Chromosome"/>
</dbReference>
<proteinExistence type="predicted"/>
<reference evidence="1 2" key="1">
    <citation type="submission" date="2022-01" db="EMBL/GenBank/DDBJ databases">
        <title>Novel bile acid biosynthetic pathways are enriched in the microbiome of centenarians.</title>
        <authorList>
            <person name="Sato Y."/>
            <person name="Atarashi K."/>
            <person name="Plichta R.D."/>
            <person name="Arai Y."/>
            <person name="Sasajima S."/>
            <person name="Kearney M.S."/>
            <person name="Suda W."/>
            <person name="Takeshita K."/>
            <person name="Sasaki T."/>
            <person name="Okamoto S."/>
            <person name="Skelly N.A."/>
            <person name="Okamura Y."/>
            <person name="Vlamakis H."/>
            <person name="Li Y."/>
            <person name="Tanoue T."/>
            <person name="Takei H."/>
            <person name="Nittono H."/>
            <person name="Narushima S."/>
            <person name="Irie J."/>
            <person name="Itoh H."/>
            <person name="Moriya K."/>
            <person name="Sugiura Y."/>
            <person name="Suematsu M."/>
            <person name="Moritoki N."/>
            <person name="Shibata S."/>
            <person name="Littman R.D."/>
            <person name="Fischbach A.M."/>
            <person name="Uwamino Y."/>
            <person name="Inoue T."/>
            <person name="Honda A."/>
            <person name="Hattori M."/>
            <person name="Murai T."/>
            <person name="Xavier J.R."/>
            <person name="Hirose N."/>
            <person name="Honda K."/>
        </authorList>
    </citation>
    <scope>NUCLEOTIDE SEQUENCE [LARGE SCALE GENOMIC DNA]</scope>
    <source>
        <strain evidence="1 2">CE91-St30</strain>
    </source>
</reference>
<protein>
    <submittedName>
        <fullName evidence="1">Uncharacterized protein</fullName>
    </submittedName>
</protein>
<evidence type="ECO:0000313" key="2">
    <source>
        <dbReference type="Proteomes" id="UP001320544"/>
    </source>
</evidence>
<dbReference type="InterPro" id="IPR027477">
    <property type="entry name" value="Succ_DH/fumarate_Rdtase_cat_sf"/>
</dbReference>
<evidence type="ECO:0000313" key="1">
    <source>
        <dbReference type="EMBL" id="BDE95520.1"/>
    </source>
</evidence>
<keyword evidence="2" id="KW-1185">Reference proteome</keyword>
<dbReference type="RefSeq" id="WP_244411878.1">
    <property type="nucleotide sequence ID" value="NZ_AP025564.1"/>
</dbReference>
<gene>
    <name evidence="1" type="ORF">CE91St30_08530</name>
</gene>
<sequence>MGERQSAPIDPSVDNGVPLEADIIEELVGMMGLPKEGTLTTVERYTELAAKGVDEDFRKVPFRFTAVDGVRSAPANSQVGCSRP</sequence>
<dbReference type="SUPFAM" id="SSF56425">
    <property type="entry name" value="Succinate dehydrogenase/fumarate reductase flavoprotein, catalytic domain"/>
    <property type="match status" value="1"/>
</dbReference>
<dbReference type="Gene3D" id="3.90.700.10">
    <property type="entry name" value="Succinate dehydrogenase/fumarate reductase flavoprotein, catalytic domain"/>
    <property type="match status" value="1"/>
</dbReference>
<accession>A0ABN6MBY8</accession>
<dbReference type="EMBL" id="AP025564">
    <property type="protein sequence ID" value="BDE95520.1"/>
    <property type="molecule type" value="Genomic_DNA"/>
</dbReference>
<organism evidence="1 2">
    <name type="scientific">Raoultibacter timonensis</name>
    <dbReference type="NCBI Taxonomy" id="1907662"/>
    <lineage>
        <taxon>Bacteria</taxon>
        <taxon>Bacillati</taxon>
        <taxon>Actinomycetota</taxon>
        <taxon>Coriobacteriia</taxon>
        <taxon>Eggerthellales</taxon>
        <taxon>Eggerthellaceae</taxon>
        <taxon>Raoultibacter</taxon>
    </lineage>
</organism>